<dbReference type="OrthoDB" id="2690153at2759"/>
<dbReference type="Gene3D" id="3.50.50.60">
    <property type="entry name" value="FAD/NAD(P)-binding domain"/>
    <property type="match status" value="1"/>
</dbReference>
<dbReference type="InterPro" id="IPR002938">
    <property type="entry name" value="FAD-bd"/>
</dbReference>
<comment type="cofactor">
    <cofactor evidence="1">
        <name>FAD</name>
        <dbReference type="ChEBI" id="CHEBI:57692"/>
    </cofactor>
</comment>
<evidence type="ECO:0000256" key="3">
    <source>
        <dbReference type="ARBA" id="ARBA00022827"/>
    </source>
</evidence>
<dbReference type="Gene3D" id="3.40.30.120">
    <property type="match status" value="1"/>
</dbReference>
<keyword evidence="6" id="KW-0503">Monooxygenase</keyword>
<dbReference type="PANTHER" id="PTHR43004">
    <property type="entry name" value="TRK SYSTEM POTASSIUM UPTAKE PROTEIN"/>
    <property type="match status" value="1"/>
</dbReference>
<evidence type="ECO:0000256" key="4">
    <source>
        <dbReference type="ARBA" id="ARBA00023002"/>
    </source>
</evidence>
<evidence type="ECO:0000259" key="5">
    <source>
        <dbReference type="Pfam" id="PF01494"/>
    </source>
</evidence>
<evidence type="ECO:0000313" key="6">
    <source>
        <dbReference type="EMBL" id="TFK47804.1"/>
    </source>
</evidence>
<dbReference type="GO" id="GO:0016709">
    <property type="term" value="F:oxidoreductase activity, acting on paired donors, with incorporation or reduction of molecular oxygen, NAD(P)H as one donor, and incorporation of one atom of oxygen"/>
    <property type="evidence" value="ECO:0007669"/>
    <property type="project" value="UniProtKB-ARBA"/>
</dbReference>
<dbReference type="EMBL" id="ML213522">
    <property type="protein sequence ID" value="TFK47804.1"/>
    <property type="molecule type" value="Genomic_DNA"/>
</dbReference>
<evidence type="ECO:0000256" key="1">
    <source>
        <dbReference type="ARBA" id="ARBA00001974"/>
    </source>
</evidence>
<dbReference type="PRINTS" id="PR00420">
    <property type="entry name" value="RNGMNOXGNASE"/>
</dbReference>
<evidence type="ECO:0000256" key="2">
    <source>
        <dbReference type="ARBA" id="ARBA00022630"/>
    </source>
</evidence>
<keyword evidence="3" id="KW-0274">FAD</keyword>
<protein>
    <submittedName>
        <fullName evidence="6">Monooxygenase</fullName>
    </submittedName>
</protein>
<keyword evidence="4" id="KW-0560">Oxidoreductase</keyword>
<dbReference type="Proteomes" id="UP000305948">
    <property type="component" value="Unassembled WGS sequence"/>
</dbReference>
<feature type="domain" description="FAD-binding" evidence="5">
    <location>
        <begin position="7"/>
        <end position="355"/>
    </location>
</feature>
<reference evidence="6 7" key="1">
    <citation type="journal article" date="2019" name="Nat. Ecol. Evol.">
        <title>Megaphylogeny resolves global patterns of mushroom evolution.</title>
        <authorList>
            <person name="Varga T."/>
            <person name="Krizsan K."/>
            <person name="Foldi C."/>
            <person name="Dima B."/>
            <person name="Sanchez-Garcia M."/>
            <person name="Sanchez-Ramirez S."/>
            <person name="Szollosi G.J."/>
            <person name="Szarkandi J.G."/>
            <person name="Papp V."/>
            <person name="Albert L."/>
            <person name="Andreopoulos W."/>
            <person name="Angelini C."/>
            <person name="Antonin V."/>
            <person name="Barry K.W."/>
            <person name="Bougher N.L."/>
            <person name="Buchanan P."/>
            <person name="Buyck B."/>
            <person name="Bense V."/>
            <person name="Catcheside P."/>
            <person name="Chovatia M."/>
            <person name="Cooper J."/>
            <person name="Damon W."/>
            <person name="Desjardin D."/>
            <person name="Finy P."/>
            <person name="Geml J."/>
            <person name="Haridas S."/>
            <person name="Hughes K."/>
            <person name="Justo A."/>
            <person name="Karasinski D."/>
            <person name="Kautmanova I."/>
            <person name="Kiss B."/>
            <person name="Kocsube S."/>
            <person name="Kotiranta H."/>
            <person name="LaButti K.M."/>
            <person name="Lechner B.E."/>
            <person name="Liimatainen K."/>
            <person name="Lipzen A."/>
            <person name="Lukacs Z."/>
            <person name="Mihaltcheva S."/>
            <person name="Morgado L.N."/>
            <person name="Niskanen T."/>
            <person name="Noordeloos M.E."/>
            <person name="Ohm R.A."/>
            <person name="Ortiz-Santana B."/>
            <person name="Ovrebo C."/>
            <person name="Racz N."/>
            <person name="Riley R."/>
            <person name="Savchenko A."/>
            <person name="Shiryaev A."/>
            <person name="Soop K."/>
            <person name="Spirin V."/>
            <person name="Szebenyi C."/>
            <person name="Tomsovsky M."/>
            <person name="Tulloss R.E."/>
            <person name="Uehling J."/>
            <person name="Grigoriev I.V."/>
            <person name="Vagvolgyi C."/>
            <person name="Papp T."/>
            <person name="Martin F.M."/>
            <person name="Miettinen O."/>
            <person name="Hibbett D.S."/>
            <person name="Nagy L.G."/>
        </authorList>
    </citation>
    <scope>NUCLEOTIDE SEQUENCE [LARGE SCALE GENOMIC DNA]</scope>
    <source>
        <strain evidence="6 7">OMC1185</strain>
    </source>
</reference>
<dbReference type="SUPFAM" id="SSF51905">
    <property type="entry name" value="FAD/NAD(P)-binding domain"/>
    <property type="match status" value="1"/>
</dbReference>
<dbReference type="STRING" id="5364.A0A5C3MR69"/>
<organism evidence="6 7">
    <name type="scientific">Heliocybe sulcata</name>
    <dbReference type="NCBI Taxonomy" id="5364"/>
    <lineage>
        <taxon>Eukaryota</taxon>
        <taxon>Fungi</taxon>
        <taxon>Dikarya</taxon>
        <taxon>Basidiomycota</taxon>
        <taxon>Agaricomycotina</taxon>
        <taxon>Agaricomycetes</taxon>
        <taxon>Gloeophyllales</taxon>
        <taxon>Gloeophyllaceae</taxon>
        <taxon>Heliocybe</taxon>
    </lineage>
</organism>
<dbReference type="GO" id="GO:0071949">
    <property type="term" value="F:FAD binding"/>
    <property type="evidence" value="ECO:0007669"/>
    <property type="project" value="InterPro"/>
</dbReference>
<dbReference type="InterPro" id="IPR036188">
    <property type="entry name" value="FAD/NAD-bd_sf"/>
</dbReference>
<keyword evidence="7" id="KW-1185">Reference proteome</keyword>
<proteinExistence type="predicted"/>
<dbReference type="InterPro" id="IPR050641">
    <property type="entry name" value="RIFMO-like"/>
</dbReference>
<sequence length="556" mass="60871">MPSQSLPVLVVGAGPTGLVHALTLCQSGVPVRIIDKAPKPFVGSRGAGIQPRTLEVYNSLGVLPDILTGAVPMPINRIYKLPGGTEVMKDFRMCPRSYPTPGIPFFNSYMLGQDVAQSILRSHLEKYGCHVEHGTELRTLDQHADRVEAQIVKHEDGNESPETFSASYVVGADGARGAVRKLLGLSFEGQSTGVGVIIADVKVRGLEREHWHMWGNMSTQGCSALPRYTHDDETFWIICFGKEIEEKTASDPEAVKALVKKLTDRPDIEITDFLTLNYVNFNVRMVSEFSRGRVFVAGDAAHVHSAAGGQGMNSSVMDAFNLAWKISLAYKGLASPNLLQSYTDERKPVIQKMLKVTTETLEKTVRMDDSGWERGMNFYQLDVNYRGSPIVVDHREVDALKPPPTNVYTISFVGTVQAGDRAPDAPNLLSLKRTDSGSALTSLFRIFKPTKHTVMVLSASGSAAEPVVDLLRDAKYPSDVVQTAFILPGWVAARESDALPRTDFVLKDTDGHVYEGYSVDPRKEEVTVIIVRPDGMVGGIGNGAATVKEYFERVFA</sequence>
<dbReference type="Gene3D" id="3.30.70.2450">
    <property type="match status" value="1"/>
</dbReference>
<keyword evidence="2" id="KW-0285">Flavoprotein</keyword>
<gene>
    <name evidence="6" type="ORF">OE88DRAFT_1665418</name>
</gene>
<dbReference type="PANTHER" id="PTHR43004:SF19">
    <property type="entry name" value="BINDING MONOOXYGENASE, PUTATIVE (JCVI)-RELATED"/>
    <property type="match status" value="1"/>
</dbReference>
<name>A0A5C3MR69_9AGAM</name>
<accession>A0A5C3MR69</accession>
<evidence type="ECO:0000313" key="7">
    <source>
        <dbReference type="Proteomes" id="UP000305948"/>
    </source>
</evidence>
<dbReference type="Pfam" id="PF01494">
    <property type="entry name" value="FAD_binding_3"/>
    <property type="match status" value="1"/>
</dbReference>
<dbReference type="AlphaFoldDB" id="A0A5C3MR69"/>